<accession>A0A6P7Y4K1</accession>
<feature type="region of interest" description="Disordered" evidence="2">
    <location>
        <begin position="26"/>
        <end position="49"/>
    </location>
</feature>
<feature type="domain" description="G-patch" evidence="4">
    <location>
        <begin position="910"/>
        <end position="956"/>
    </location>
</feature>
<dbReference type="InParanoid" id="A0A6P7Y4K1"/>
<dbReference type="CTD" id="6651"/>
<dbReference type="SMART" id="SM00443">
    <property type="entry name" value="G_patch"/>
    <property type="match status" value="1"/>
</dbReference>
<feature type="compositionally biased region" description="Basic residues" evidence="2">
    <location>
        <begin position="344"/>
        <end position="354"/>
    </location>
</feature>
<feature type="compositionally biased region" description="Low complexity" evidence="2">
    <location>
        <begin position="315"/>
        <end position="336"/>
    </location>
</feature>
<dbReference type="InterPro" id="IPR032922">
    <property type="entry name" value="SON"/>
</dbReference>
<feature type="compositionally biased region" description="Basic residues" evidence="2">
    <location>
        <begin position="589"/>
        <end position="606"/>
    </location>
</feature>
<dbReference type="RefSeq" id="XP_030058025.1">
    <property type="nucleotide sequence ID" value="XM_030202165.1"/>
</dbReference>
<feature type="compositionally biased region" description="Low complexity" evidence="2">
    <location>
        <begin position="410"/>
        <end position="420"/>
    </location>
</feature>
<name>A0A6P7Y4K1_9AMPH</name>
<dbReference type="PANTHER" id="PTHR46528:SF1">
    <property type="entry name" value="PROTEIN SON"/>
    <property type="match status" value="1"/>
</dbReference>
<dbReference type="InterPro" id="IPR014720">
    <property type="entry name" value="dsRBD_dom"/>
</dbReference>
<dbReference type="PROSITE" id="PS50137">
    <property type="entry name" value="DS_RBD"/>
    <property type="match status" value="1"/>
</dbReference>
<feature type="compositionally biased region" description="Basic residues" evidence="2">
    <location>
        <begin position="615"/>
        <end position="630"/>
    </location>
</feature>
<evidence type="ECO:0000259" key="3">
    <source>
        <dbReference type="PROSITE" id="PS50137"/>
    </source>
</evidence>
<feature type="compositionally biased region" description="Polar residues" evidence="2">
    <location>
        <begin position="394"/>
        <end position="409"/>
    </location>
</feature>
<feature type="region of interest" description="Disordered" evidence="2">
    <location>
        <begin position="68"/>
        <end position="166"/>
    </location>
</feature>
<dbReference type="Pfam" id="PF14709">
    <property type="entry name" value="DND1_DSRM"/>
    <property type="match status" value="1"/>
</dbReference>
<keyword evidence="1" id="KW-0694">RNA-binding</keyword>
<gene>
    <name evidence="6" type="primary">SON</name>
</gene>
<protein>
    <submittedName>
        <fullName evidence="6">Protein SON isoform X1</fullName>
    </submittedName>
</protein>
<keyword evidence="5" id="KW-1185">Reference proteome</keyword>
<organism evidence="5 6">
    <name type="scientific">Microcaecilia unicolor</name>
    <dbReference type="NCBI Taxonomy" id="1415580"/>
    <lineage>
        <taxon>Eukaryota</taxon>
        <taxon>Metazoa</taxon>
        <taxon>Chordata</taxon>
        <taxon>Craniata</taxon>
        <taxon>Vertebrata</taxon>
        <taxon>Euteleostomi</taxon>
        <taxon>Amphibia</taxon>
        <taxon>Gymnophiona</taxon>
        <taxon>Siphonopidae</taxon>
        <taxon>Microcaecilia</taxon>
    </lineage>
</organism>
<dbReference type="CDD" id="cd19870">
    <property type="entry name" value="DSRM_SON-like"/>
    <property type="match status" value="1"/>
</dbReference>
<dbReference type="GO" id="GO:0048024">
    <property type="term" value="P:regulation of mRNA splicing, via spliceosome"/>
    <property type="evidence" value="ECO:0007669"/>
    <property type="project" value="TreeGrafter"/>
</dbReference>
<feature type="compositionally biased region" description="Basic residues" evidence="2">
    <location>
        <begin position="106"/>
        <end position="135"/>
    </location>
</feature>
<feature type="compositionally biased region" description="Basic and acidic residues" evidence="2">
    <location>
        <begin position="633"/>
        <end position="654"/>
    </location>
</feature>
<dbReference type="KEGG" id="muo:115469476"/>
<dbReference type="OrthoDB" id="786951at2759"/>
<feature type="compositionally biased region" description="Basic residues" evidence="2">
    <location>
        <begin position="421"/>
        <end position="535"/>
    </location>
</feature>
<feature type="compositionally biased region" description="Basic and acidic residues" evidence="2">
    <location>
        <begin position="536"/>
        <end position="548"/>
    </location>
</feature>
<feature type="region of interest" description="Disordered" evidence="2">
    <location>
        <begin position="276"/>
        <end position="654"/>
    </location>
</feature>
<feature type="domain" description="DRBM" evidence="3">
    <location>
        <begin position="975"/>
        <end position="1045"/>
    </location>
</feature>
<feature type="compositionally biased region" description="Polar residues" evidence="2">
    <location>
        <begin position="146"/>
        <end position="156"/>
    </location>
</feature>
<dbReference type="SMART" id="SM00358">
    <property type="entry name" value="DSRM"/>
    <property type="match status" value="1"/>
</dbReference>
<evidence type="ECO:0000259" key="4">
    <source>
        <dbReference type="PROSITE" id="PS50174"/>
    </source>
</evidence>
<feature type="compositionally biased region" description="Basic and acidic residues" evidence="2">
    <location>
        <begin position="355"/>
        <end position="368"/>
    </location>
</feature>
<dbReference type="AlphaFoldDB" id="A0A6P7Y4K1"/>
<dbReference type="InterPro" id="IPR000467">
    <property type="entry name" value="G_patch_dom"/>
</dbReference>
<evidence type="ECO:0000313" key="5">
    <source>
        <dbReference type="Proteomes" id="UP000515156"/>
    </source>
</evidence>
<dbReference type="GeneID" id="115469476"/>
<proteinExistence type="predicted"/>
<dbReference type="SUPFAM" id="SSF54768">
    <property type="entry name" value="dsRNA-binding domain-like"/>
    <property type="match status" value="1"/>
</dbReference>
<dbReference type="GO" id="GO:0051726">
    <property type="term" value="P:regulation of cell cycle"/>
    <property type="evidence" value="ECO:0007669"/>
    <property type="project" value="InterPro"/>
</dbReference>
<sequence>MGTNIEQIFRSFVVSKFKEIQEEKLNSDKAESLLNGENVPPVTEASSSDTVICVAKVQEEKNVEKIEEVPLEALIIDQQKSDAKETPTVSSSKSPEMNLIEEISKKKPKKHKKHKNKKKKKKKKKEEKNRSHSKSKSNSSLENHGGMNTESIPLQKSDSELPLKNLEDNEMNVVSLDSQSIAALEDTKLAVLEENLSAIMVEDDSKETTSELRQSEDECHTSVNLMDVDTTVGLLASEPESGPVPTASVVGISKEEPEQSLEVVLKCEDQCNAQAFIMDDGKTDEKNNEKKEEMDTKAQKRSRSRSVSKSRKQQKLSSPHTTSSHSPSARSRSRSGSHSESRRSHSPSCRKSRSKSAEKGKDVEDSPKSKSQCSGSTSDKDKAKLNSRLHRSGSKSPASTQRSRSKTANRSQSRSLSQTRQRQKSRSRSKSKGKRSRSREKQRRTPSRVRRKHSSSRDPHRRSSSRDPRRRTSSKERRRRTSSRDRRRRTSSRDRRRRTSSRDRRRRTSSRDRRRRTSSRDRRRRSSSRNRRRRSTSSERCKRSISRERGRRSSSREQRRWSPRNSSSSLDKRRQWSSSRDHNGTGVKLRSRSRSPDHRRRSKSVGRRWSPCRLPGRRRKSRTPTRKKSLSRSPDRQKRSRSSEKLKDLSRSPKRLTELDKAQLLEIAKANAAAMCAKAGVPLPEILKPAITAAPAPVEDKVSHRSGAITIQELTEKCKQIAQSKEDDEIVNKPHVSDDDDEEHPFINHPFKVNEPKSISFSLSNPTIKPAPKTQVTLTKEFPVSSGSQHRKKEVDAVYGEWVPVEKSLEENKDNIFPTTLPPPSVDISAAMIERAAAQKRLTENPFDMVALCLLNRAQEQIDTWAQSGSLPGQFTGSTGAQVLSSEELINSGPQAWIRKDQFLKAAPVTGGMGAQLMRKMGWREGEGLGRNNEGKVEPILIDFKRDRKGLVAEGEKPQKKSGNLTVMKDLSGKHPISALMEICNKRKWSPPEFVLVHDRGPDHRRHFLFKVMVNGNEYQPSLASPNKKLARATTATIALQAMGLIPQDNIANATSFMTASDS</sequence>
<feature type="compositionally biased region" description="Basic and acidic residues" evidence="2">
    <location>
        <begin position="157"/>
        <end position="166"/>
    </location>
</feature>
<feature type="compositionally biased region" description="Basic and acidic residues" evidence="2">
    <location>
        <begin position="570"/>
        <end position="583"/>
    </location>
</feature>
<evidence type="ECO:0000313" key="6">
    <source>
        <dbReference type="RefSeq" id="XP_030058025.1"/>
    </source>
</evidence>
<evidence type="ECO:0000256" key="2">
    <source>
        <dbReference type="SAM" id="MobiDB-lite"/>
    </source>
</evidence>
<dbReference type="GO" id="GO:0003723">
    <property type="term" value="F:RNA binding"/>
    <property type="evidence" value="ECO:0007669"/>
    <property type="project" value="UniProtKB-UniRule"/>
</dbReference>
<dbReference type="FunCoup" id="A0A6P7Y4K1">
    <property type="interactions" value="2363"/>
</dbReference>
<dbReference type="PROSITE" id="PS50174">
    <property type="entry name" value="G_PATCH"/>
    <property type="match status" value="1"/>
</dbReference>
<dbReference type="Proteomes" id="UP000515156">
    <property type="component" value="Chromosome 4"/>
</dbReference>
<dbReference type="Pfam" id="PF01585">
    <property type="entry name" value="G-patch"/>
    <property type="match status" value="1"/>
</dbReference>
<feature type="compositionally biased region" description="Basic residues" evidence="2">
    <location>
        <begin position="299"/>
        <end position="314"/>
    </location>
</feature>
<dbReference type="FunFam" id="3.30.160.20:FF:000053">
    <property type="entry name" value="protein SON isoform X1"/>
    <property type="match status" value="1"/>
</dbReference>
<reference evidence="6" key="1">
    <citation type="submission" date="2025-08" db="UniProtKB">
        <authorList>
            <consortium name="RefSeq"/>
        </authorList>
    </citation>
    <scope>IDENTIFICATION</scope>
</reference>
<dbReference type="PANTHER" id="PTHR46528">
    <property type="entry name" value="PROTEIN SON"/>
    <property type="match status" value="1"/>
</dbReference>
<dbReference type="Pfam" id="PF17069">
    <property type="entry name" value="RSRP"/>
    <property type="match status" value="1"/>
</dbReference>
<feature type="compositionally biased region" description="Basic and acidic residues" evidence="2">
    <location>
        <begin position="279"/>
        <end position="298"/>
    </location>
</feature>
<evidence type="ECO:0000256" key="1">
    <source>
        <dbReference type="PROSITE-ProRule" id="PRU00266"/>
    </source>
</evidence>
<dbReference type="Gene3D" id="3.30.160.20">
    <property type="match status" value="1"/>
</dbReference>